<proteinExistence type="predicted"/>
<reference evidence="1 2" key="1">
    <citation type="submission" date="2016-10" db="EMBL/GenBank/DDBJ databases">
        <title>Comparative genome analysis of multiple Pseudomonas spp. focuses on biocontrol and plant growth promoting traits.</title>
        <authorList>
            <person name="Tao X.-Y."/>
            <person name="Taylor C.G."/>
        </authorList>
    </citation>
    <scope>NUCLEOTIDE SEQUENCE [LARGE SCALE GENOMIC DNA]</scope>
    <source>
        <strain evidence="1 2">15D11</strain>
    </source>
</reference>
<keyword evidence="2" id="KW-1185">Reference proteome</keyword>
<accession>A0A423DYL4</accession>
<evidence type="ECO:0000313" key="2">
    <source>
        <dbReference type="Proteomes" id="UP000285286"/>
    </source>
</evidence>
<name>A0A423DYL4_9PSED</name>
<dbReference type="AlphaFoldDB" id="A0A423DYL4"/>
<dbReference type="EMBL" id="MOAM01000010">
    <property type="protein sequence ID" value="ROL77516.1"/>
    <property type="molecule type" value="Genomic_DNA"/>
</dbReference>
<protein>
    <submittedName>
        <fullName evidence="1">Uncharacterized protein</fullName>
    </submittedName>
</protein>
<dbReference type="Proteomes" id="UP000285286">
    <property type="component" value="Unassembled WGS sequence"/>
</dbReference>
<organism evidence="1 2">
    <name type="scientific">Pseudomonas vranovensis</name>
    <dbReference type="NCBI Taxonomy" id="321661"/>
    <lineage>
        <taxon>Bacteria</taxon>
        <taxon>Pseudomonadati</taxon>
        <taxon>Pseudomonadota</taxon>
        <taxon>Gammaproteobacteria</taxon>
        <taxon>Pseudomonadales</taxon>
        <taxon>Pseudomonadaceae</taxon>
        <taxon>Pseudomonas</taxon>
    </lineage>
</organism>
<gene>
    <name evidence="1" type="ORF">BHU25_04870</name>
</gene>
<evidence type="ECO:0000313" key="1">
    <source>
        <dbReference type="EMBL" id="ROL77516.1"/>
    </source>
</evidence>
<comment type="caution">
    <text evidence="1">The sequence shown here is derived from an EMBL/GenBank/DDBJ whole genome shotgun (WGS) entry which is preliminary data.</text>
</comment>
<sequence length="183" mass="19985">MVMAGVWAAMGQVQASEPSSLYFRCSMTKAQYATVMAARPGEAAAFTDWQQWFDSKQMYGGGKVDTDDLRPMPAETLSQIAGGSRYGSLSEYDEKTGVWRFALLQFSENYGAMISMLAPLRSVAPYCAADSDSFMLVYSYIWGDGDNAYLTLNGRSQFAQAPTPAQRKEADAVLAKLLEASEG</sequence>